<accession>A0A517YCP3</accession>
<evidence type="ECO:0000313" key="1">
    <source>
        <dbReference type="EMBL" id="QDU28003.1"/>
    </source>
</evidence>
<organism evidence="1 2">
    <name type="scientific">Anatilimnocola aggregata</name>
    <dbReference type="NCBI Taxonomy" id="2528021"/>
    <lineage>
        <taxon>Bacteria</taxon>
        <taxon>Pseudomonadati</taxon>
        <taxon>Planctomycetota</taxon>
        <taxon>Planctomycetia</taxon>
        <taxon>Pirellulales</taxon>
        <taxon>Pirellulaceae</taxon>
        <taxon>Anatilimnocola</taxon>
    </lineage>
</organism>
<keyword evidence="2" id="KW-1185">Reference proteome</keyword>
<dbReference type="AlphaFoldDB" id="A0A517YCP3"/>
<sequence>MPPQAVVTNSAPQTGVAESAAPVVPRLPVEINAQDQLLVSGEATTLDELKATLKDMKNGNSAFAEITVKFAGCSPAKMGETIALLKEACVFYAVDPAGDRPAEDTATP</sequence>
<gene>
    <name evidence="1" type="ORF">ETAA8_30950</name>
</gene>
<name>A0A517YCP3_9BACT</name>
<proteinExistence type="predicted"/>
<dbReference type="KEGG" id="aagg:ETAA8_30950"/>
<evidence type="ECO:0000313" key="2">
    <source>
        <dbReference type="Proteomes" id="UP000315017"/>
    </source>
</evidence>
<dbReference type="Proteomes" id="UP000315017">
    <property type="component" value="Chromosome"/>
</dbReference>
<reference evidence="1 2" key="1">
    <citation type="submission" date="2019-02" db="EMBL/GenBank/DDBJ databases">
        <title>Deep-cultivation of Planctomycetes and their phenomic and genomic characterization uncovers novel biology.</title>
        <authorList>
            <person name="Wiegand S."/>
            <person name="Jogler M."/>
            <person name="Boedeker C."/>
            <person name="Pinto D."/>
            <person name="Vollmers J."/>
            <person name="Rivas-Marin E."/>
            <person name="Kohn T."/>
            <person name="Peeters S.H."/>
            <person name="Heuer A."/>
            <person name="Rast P."/>
            <person name="Oberbeckmann S."/>
            <person name="Bunk B."/>
            <person name="Jeske O."/>
            <person name="Meyerdierks A."/>
            <person name="Storesund J.E."/>
            <person name="Kallscheuer N."/>
            <person name="Luecker S."/>
            <person name="Lage O.M."/>
            <person name="Pohl T."/>
            <person name="Merkel B.J."/>
            <person name="Hornburger P."/>
            <person name="Mueller R.-W."/>
            <person name="Bruemmer F."/>
            <person name="Labrenz M."/>
            <person name="Spormann A.M."/>
            <person name="Op den Camp H."/>
            <person name="Overmann J."/>
            <person name="Amann R."/>
            <person name="Jetten M.S.M."/>
            <person name="Mascher T."/>
            <person name="Medema M.H."/>
            <person name="Devos D.P."/>
            <person name="Kaster A.-K."/>
            <person name="Ovreas L."/>
            <person name="Rohde M."/>
            <person name="Galperin M.Y."/>
            <person name="Jogler C."/>
        </authorList>
    </citation>
    <scope>NUCLEOTIDE SEQUENCE [LARGE SCALE GENOMIC DNA]</scope>
    <source>
        <strain evidence="1 2">ETA_A8</strain>
    </source>
</reference>
<dbReference type="EMBL" id="CP036274">
    <property type="protein sequence ID" value="QDU28003.1"/>
    <property type="molecule type" value="Genomic_DNA"/>
</dbReference>
<protein>
    <submittedName>
        <fullName evidence="1">Uncharacterized protein</fullName>
    </submittedName>
</protein>